<organism evidence="2 3">
    <name type="scientific">Roseivivax halodurans JCM 10272</name>
    <dbReference type="NCBI Taxonomy" id="1449350"/>
    <lineage>
        <taxon>Bacteria</taxon>
        <taxon>Pseudomonadati</taxon>
        <taxon>Pseudomonadota</taxon>
        <taxon>Alphaproteobacteria</taxon>
        <taxon>Rhodobacterales</taxon>
        <taxon>Roseobacteraceae</taxon>
        <taxon>Roseivivax</taxon>
    </lineage>
</organism>
<dbReference type="Proteomes" id="UP000022447">
    <property type="component" value="Unassembled WGS sequence"/>
</dbReference>
<sequence>MNGKIRGLLLGLPLLALVAAVSAPLVFGTAIWVGVVIFFATAPIAVGLIALMDTFKGDEEARHVVPARHEPRHEGRS</sequence>
<evidence type="ECO:0000313" key="3">
    <source>
        <dbReference type="Proteomes" id="UP000022447"/>
    </source>
</evidence>
<dbReference type="STRING" id="1449350.OCH239_01265"/>
<comment type="caution">
    <text evidence="2">The sequence shown here is derived from an EMBL/GenBank/DDBJ whole genome shotgun (WGS) entry which is preliminary data.</text>
</comment>
<proteinExistence type="predicted"/>
<protein>
    <submittedName>
        <fullName evidence="2">Uncharacterized protein</fullName>
    </submittedName>
</protein>
<dbReference type="AlphaFoldDB" id="X7ENH0"/>
<accession>X7ENH0</accession>
<keyword evidence="1" id="KW-1133">Transmembrane helix</keyword>
<dbReference type="EMBL" id="JALZ01000001">
    <property type="protein sequence ID" value="ETX16718.1"/>
    <property type="molecule type" value="Genomic_DNA"/>
</dbReference>
<feature type="transmembrane region" description="Helical" evidence="1">
    <location>
        <begin position="32"/>
        <end position="52"/>
    </location>
</feature>
<evidence type="ECO:0000313" key="2">
    <source>
        <dbReference type="EMBL" id="ETX16718.1"/>
    </source>
</evidence>
<keyword evidence="1" id="KW-0812">Transmembrane</keyword>
<reference evidence="2 3" key="1">
    <citation type="submission" date="2014-01" db="EMBL/GenBank/DDBJ databases">
        <title>Roseivivax halodurans JCM 10272 Genome Sequencing.</title>
        <authorList>
            <person name="Lai Q."/>
            <person name="Li G."/>
            <person name="Shao Z."/>
        </authorList>
    </citation>
    <scope>NUCLEOTIDE SEQUENCE [LARGE SCALE GENOMIC DNA]</scope>
    <source>
        <strain evidence="2 3">JCM 10272</strain>
    </source>
</reference>
<name>X7ENH0_9RHOB</name>
<keyword evidence="1" id="KW-0472">Membrane</keyword>
<keyword evidence="3" id="KW-1185">Reference proteome</keyword>
<evidence type="ECO:0000256" key="1">
    <source>
        <dbReference type="SAM" id="Phobius"/>
    </source>
</evidence>
<dbReference type="RefSeq" id="WP_037257485.1">
    <property type="nucleotide sequence ID" value="NZ_JALZ01000001.1"/>
</dbReference>
<gene>
    <name evidence="2" type="ORF">OCH239_01265</name>
</gene>